<dbReference type="AlphaFoldDB" id="Q4E294"/>
<dbReference type="PaxDb" id="353153-Q4E294"/>
<name>Q4E294_TRYCC</name>
<feature type="compositionally biased region" description="Polar residues" evidence="1">
    <location>
        <begin position="287"/>
        <end position="301"/>
    </location>
</feature>
<dbReference type="GeneID" id="3553527"/>
<feature type="compositionally biased region" description="Polar residues" evidence="1">
    <location>
        <begin position="322"/>
        <end position="336"/>
    </location>
</feature>
<reference evidence="3 4" key="1">
    <citation type="journal article" date="2005" name="Science">
        <title>The genome sequence of Trypanosoma cruzi, etiologic agent of Chagas disease.</title>
        <authorList>
            <person name="El-Sayed N.M."/>
            <person name="Myler P.J."/>
            <person name="Bartholomeu D.C."/>
            <person name="Nilsson D."/>
            <person name="Aggarwal G."/>
            <person name="Tran A.N."/>
            <person name="Ghedin E."/>
            <person name="Worthey E.A."/>
            <person name="Delcher A.L."/>
            <person name="Blandin G."/>
            <person name="Westenberger S.J."/>
            <person name="Caler E."/>
            <person name="Cerqueira G.C."/>
            <person name="Branche C."/>
            <person name="Haas B."/>
            <person name="Anupama A."/>
            <person name="Arner E."/>
            <person name="Aslund L."/>
            <person name="Attipoe P."/>
            <person name="Bontempi E."/>
            <person name="Bringaud F."/>
            <person name="Burton P."/>
            <person name="Cadag E."/>
            <person name="Campbell D.A."/>
            <person name="Carrington M."/>
            <person name="Crabtree J."/>
            <person name="Darban H."/>
            <person name="da Silveira J.F."/>
            <person name="de Jong P."/>
            <person name="Edwards K."/>
            <person name="Englund P.T."/>
            <person name="Fazelina G."/>
            <person name="Feldblyum T."/>
            <person name="Ferella M."/>
            <person name="Frasch A.C."/>
            <person name="Gull K."/>
            <person name="Horn D."/>
            <person name="Hou L."/>
            <person name="Huang Y."/>
            <person name="Kindlund E."/>
            <person name="Klingbeil M."/>
            <person name="Kluge S."/>
            <person name="Koo H."/>
            <person name="Lacerda D."/>
            <person name="Levin M.J."/>
            <person name="Lorenzi H."/>
            <person name="Louie T."/>
            <person name="Machado C.R."/>
            <person name="McCulloch R."/>
            <person name="McKenna A."/>
            <person name="Mizuno Y."/>
            <person name="Mottram J.C."/>
            <person name="Nelson S."/>
            <person name="Ochaya S."/>
            <person name="Osoegawa K."/>
            <person name="Pai G."/>
            <person name="Parsons M."/>
            <person name="Pentony M."/>
            <person name="Pettersson U."/>
            <person name="Pop M."/>
            <person name="Ramirez J.L."/>
            <person name="Rinta J."/>
            <person name="Robertson L."/>
            <person name="Salzberg S.L."/>
            <person name="Sanchez D.O."/>
            <person name="Seyler A."/>
            <person name="Sharma R."/>
            <person name="Shetty J."/>
            <person name="Simpson A.J."/>
            <person name="Sisk E."/>
            <person name="Tammi M.T."/>
            <person name="Tarleton R."/>
            <person name="Teixeira S."/>
            <person name="Van Aken S."/>
            <person name="Vogt C."/>
            <person name="Ward P.N."/>
            <person name="Wickstead B."/>
            <person name="Wortman J."/>
            <person name="White O."/>
            <person name="Fraser C.M."/>
            <person name="Stuart K.D."/>
            <person name="Andersson B."/>
        </authorList>
    </citation>
    <scope>NUCLEOTIDE SEQUENCE [LARGE SCALE GENOMIC DNA]</scope>
    <source>
        <strain evidence="3 4">CL Brener</strain>
    </source>
</reference>
<feature type="compositionally biased region" description="Polar residues" evidence="1">
    <location>
        <begin position="258"/>
        <end position="275"/>
    </location>
</feature>
<feature type="compositionally biased region" description="Basic and acidic residues" evidence="1">
    <location>
        <begin position="193"/>
        <end position="221"/>
    </location>
</feature>
<feature type="compositionally biased region" description="Basic and acidic residues" evidence="1">
    <location>
        <begin position="142"/>
        <end position="159"/>
    </location>
</feature>
<dbReference type="InParanoid" id="Q4E294"/>
<dbReference type="KEGG" id="tcr:510275.60"/>
<keyword evidence="4" id="KW-1185">Reference proteome</keyword>
<dbReference type="EMBL" id="AAHK01000037">
    <property type="protein sequence ID" value="EAN98882.1"/>
    <property type="molecule type" value="Genomic_DNA"/>
</dbReference>
<proteinExistence type="predicted"/>
<dbReference type="RefSeq" id="XP_820733.1">
    <property type="nucleotide sequence ID" value="XM_815640.1"/>
</dbReference>
<feature type="signal peptide" evidence="2">
    <location>
        <begin position="1"/>
        <end position="27"/>
    </location>
</feature>
<comment type="caution">
    <text evidence="3">The sequence shown here is derived from an EMBL/GenBank/DDBJ whole genome shotgun (WGS) entry which is preliminary data.</text>
</comment>
<evidence type="ECO:0000256" key="2">
    <source>
        <dbReference type="SAM" id="SignalP"/>
    </source>
</evidence>
<evidence type="ECO:0000313" key="4">
    <source>
        <dbReference type="Proteomes" id="UP000002296"/>
    </source>
</evidence>
<protein>
    <submittedName>
        <fullName evidence="3">Mucin-associated surface protein (MASP), putative</fullName>
    </submittedName>
</protein>
<evidence type="ECO:0000256" key="1">
    <source>
        <dbReference type="SAM" id="MobiDB-lite"/>
    </source>
</evidence>
<feature type="region of interest" description="Disordered" evidence="1">
    <location>
        <begin position="41"/>
        <end position="355"/>
    </location>
</feature>
<accession>Q4E294</accession>
<feature type="compositionally biased region" description="Low complexity" evidence="1">
    <location>
        <begin position="222"/>
        <end position="238"/>
    </location>
</feature>
<gene>
    <name evidence="3" type="ORF">Tc00.1047053510275.60</name>
</gene>
<sequence>MMAMMTGRALLVCALCVLWCGAFVSVAEGPGEVAEAGVEIPDSQQQMADGIQREEGGTKGKQLQGKDTQNEVEQVLKQGEDQERLKKKEEEGRENQEQISLQKNAQALEEKEKSTREPAGGSLEGRKIGDGSGGRQQITVEEVGKPNEEGVLKSEEKVEVVVGKDASGVNLTASQQETSGIHTGESPGQSQKEGGKEEDDRKDKEREQHDQQQEENKRKLQEQNQMLQQQQQQKQQQDQGREHSENNQKESTKDKNGVGTNQTAITHNSDSSTAATAALRSDAGTEDTPTTNHPNRPSTEGATPPEKTSDGEAASANKYDTVPQSAGSTTAPTTNAKVGDTAKPVDNDSSSAASHTTSPLLLLFVVACAAAAAVVAA</sequence>
<keyword evidence="2" id="KW-0732">Signal</keyword>
<organism evidence="3 4">
    <name type="scientific">Trypanosoma cruzi (strain CL Brener)</name>
    <dbReference type="NCBI Taxonomy" id="353153"/>
    <lineage>
        <taxon>Eukaryota</taxon>
        <taxon>Discoba</taxon>
        <taxon>Euglenozoa</taxon>
        <taxon>Kinetoplastea</taxon>
        <taxon>Metakinetoplastina</taxon>
        <taxon>Trypanosomatida</taxon>
        <taxon>Trypanosomatidae</taxon>
        <taxon>Trypanosoma</taxon>
        <taxon>Schizotrypanum</taxon>
    </lineage>
</organism>
<feature type="chain" id="PRO_5004237973" evidence="2">
    <location>
        <begin position="28"/>
        <end position="377"/>
    </location>
</feature>
<dbReference type="Proteomes" id="UP000002296">
    <property type="component" value="Unassembled WGS sequence"/>
</dbReference>
<feature type="compositionally biased region" description="Basic and acidic residues" evidence="1">
    <location>
        <begin position="78"/>
        <end position="96"/>
    </location>
</feature>
<feature type="compositionally biased region" description="Basic and acidic residues" evidence="1">
    <location>
        <begin position="239"/>
        <end position="256"/>
    </location>
</feature>
<feature type="compositionally biased region" description="Polar residues" evidence="1">
    <location>
        <begin position="169"/>
        <end position="191"/>
    </location>
</feature>
<evidence type="ECO:0000313" key="3">
    <source>
        <dbReference type="EMBL" id="EAN98882.1"/>
    </source>
</evidence>